<feature type="domain" description="C-type lectin" evidence="3">
    <location>
        <begin position="26"/>
        <end position="139"/>
    </location>
</feature>
<evidence type="ECO:0000256" key="2">
    <source>
        <dbReference type="SAM" id="SignalP"/>
    </source>
</evidence>
<keyword evidence="1" id="KW-1015">Disulfide bond</keyword>
<dbReference type="CDD" id="cd00037">
    <property type="entry name" value="CLECT"/>
    <property type="match status" value="2"/>
</dbReference>
<dbReference type="RefSeq" id="XP_017282007.1">
    <property type="nucleotide sequence ID" value="XM_017426518.3"/>
</dbReference>
<dbReference type="InterPro" id="IPR016187">
    <property type="entry name" value="CTDL_fold"/>
</dbReference>
<feature type="domain" description="C-type lectin" evidence="3">
    <location>
        <begin position="402"/>
        <end position="510"/>
    </location>
</feature>
<dbReference type="PANTHER" id="PTHR45784:SF3">
    <property type="entry name" value="C-TYPE LECTIN DOMAIN FAMILY 4 MEMBER K-LIKE-RELATED"/>
    <property type="match status" value="1"/>
</dbReference>
<dbReference type="PROSITE" id="PS00615">
    <property type="entry name" value="C_TYPE_LECTIN_1"/>
    <property type="match status" value="1"/>
</dbReference>
<name>A0A3Q3AZQ6_KRYMA</name>
<organism evidence="4 5">
    <name type="scientific">Kryptolebias marmoratus</name>
    <name type="common">Mangrove killifish</name>
    <name type="synonym">Rivulus marmoratus</name>
    <dbReference type="NCBI Taxonomy" id="37003"/>
    <lineage>
        <taxon>Eukaryota</taxon>
        <taxon>Metazoa</taxon>
        <taxon>Chordata</taxon>
        <taxon>Craniata</taxon>
        <taxon>Vertebrata</taxon>
        <taxon>Euteleostomi</taxon>
        <taxon>Actinopterygii</taxon>
        <taxon>Neopterygii</taxon>
        <taxon>Teleostei</taxon>
        <taxon>Neoteleostei</taxon>
        <taxon>Acanthomorphata</taxon>
        <taxon>Ovalentaria</taxon>
        <taxon>Atherinomorphae</taxon>
        <taxon>Cyprinodontiformes</taxon>
        <taxon>Rivulidae</taxon>
        <taxon>Kryptolebias</taxon>
    </lineage>
</organism>
<dbReference type="GeneTree" id="ENSGT01100000263473"/>
<dbReference type="InterPro" id="IPR016186">
    <property type="entry name" value="C-type_lectin-like/link_sf"/>
</dbReference>
<reference evidence="4" key="2">
    <citation type="submission" date="2025-09" db="UniProtKB">
        <authorList>
            <consortium name="Ensembl"/>
        </authorList>
    </citation>
    <scope>IDENTIFICATION</scope>
</reference>
<proteinExistence type="predicted"/>
<reference evidence="4" key="1">
    <citation type="submission" date="2025-08" db="UniProtKB">
        <authorList>
            <consortium name="Ensembl"/>
        </authorList>
    </citation>
    <scope>IDENTIFICATION</scope>
</reference>
<evidence type="ECO:0000256" key="1">
    <source>
        <dbReference type="ARBA" id="ARBA00023157"/>
    </source>
</evidence>
<dbReference type="Gene3D" id="3.10.100.10">
    <property type="entry name" value="Mannose-Binding Protein A, subunit A"/>
    <property type="match status" value="3"/>
</dbReference>
<dbReference type="InterPro" id="IPR001304">
    <property type="entry name" value="C-type_lectin-like"/>
</dbReference>
<keyword evidence="2" id="KW-0732">Signal</keyword>
<sequence>MNERRLFAMERTSLLSLILLSVFCPVESGEFQFFEQKMKYEDAKNHCKGQNSDLVTIRNSAEINELINKYSATNESVWIGLTNENEWIWHWSLPDQDTIFLNWSPGEPQTVEGPKCAKMDQNGGWFEDDCGTELSFICHASGDASSHIFVEELKTWRDAQSHCRGLLTELVSIQSAEENKAVLNISKSQSVWIGLFRDPWKWSDGSKSSFRFWISDQPSGIVGKKCVVAGFDQEGKWENRNCNNQYSFICYGQKSTPATTSSQTTHAGLTTTAQLSTTKTTILQNSPQGFTATFHSTVATTEQMKTTHVMTSAPTTASGMTTPNTTEFVPHPSSTELNNANTEMTVTPTQQPPTPAVNVTTSSASTLATQVGTSDQSTTLTSTVNSQSLQPENLILIQKNLSWIEALSYCREHYFDLVHIINKDIQDKVAQKTKSATSSHVWLGLRYSCNFKFWFWAGSTSGCYQNWVRGEGPDKVYECDDGGFSGAINATGGQQWIGLRETKKLNFVCNACAG</sequence>
<feature type="chain" id="PRO_5018551167" evidence="2">
    <location>
        <begin position="29"/>
        <end position="514"/>
    </location>
</feature>
<evidence type="ECO:0000313" key="5">
    <source>
        <dbReference type="Proteomes" id="UP000264800"/>
    </source>
</evidence>
<keyword evidence="5" id="KW-1185">Reference proteome</keyword>
<dbReference type="OrthoDB" id="8445972at2759"/>
<dbReference type="KEGG" id="kmr:108241992"/>
<feature type="domain" description="C-type lectin" evidence="3">
    <location>
        <begin position="142"/>
        <end position="251"/>
    </location>
</feature>
<dbReference type="Pfam" id="PF00059">
    <property type="entry name" value="Lectin_C"/>
    <property type="match status" value="3"/>
</dbReference>
<feature type="signal peptide" evidence="2">
    <location>
        <begin position="1"/>
        <end position="28"/>
    </location>
</feature>
<protein>
    <submittedName>
        <fullName evidence="4">Macrophage mannose receptor 1-like</fullName>
    </submittedName>
</protein>
<evidence type="ECO:0000313" key="4">
    <source>
        <dbReference type="Ensembl" id="ENSKMAP00000022095.1"/>
    </source>
</evidence>
<dbReference type="InterPro" id="IPR018378">
    <property type="entry name" value="C-type_lectin_CS"/>
</dbReference>
<dbReference type="Ensembl" id="ENSKMAT00000022381.1">
    <property type="protein sequence ID" value="ENSKMAP00000022095.1"/>
    <property type="gene ID" value="ENSKMAG00000016410.1"/>
</dbReference>
<dbReference type="PROSITE" id="PS50041">
    <property type="entry name" value="C_TYPE_LECTIN_2"/>
    <property type="match status" value="3"/>
</dbReference>
<dbReference type="AlphaFoldDB" id="A0A3Q3AZQ6"/>
<accession>A0A3Q3AZQ6</accession>
<dbReference type="SMART" id="SM00034">
    <property type="entry name" value="CLECT"/>
    <property type="match status" value="3"/>
</dbReference>
<evidence type="ECO:0000259" key="3">
    <source>
        <dbReference type="PROSITE" id="PS50041"/>
    </source>
</evidence>
<dbReference type="Proteomes" id="UP000264800">
    <property type="component" value="Unplaced"/>
</dbReference>
<dbReference type="GeneID" id="108241992"/>
<dbReference type="SUPFAM" id="SSF56436">
    <property type="entry name" value="C-type lectin-like"/>
    <property type="match status" value="3"/>
</dbReference>
<dbReference type="PANTHER" id="PTHR45784">
    <property type="entry name" value="C-TYPE LECTIN DOMAIN FAMILY 20 MEMBER A-RELATED"/>
    <property type="match status" value="1"/>
</dbReference>